<dbReference type="EMBL" id="CM039172">
    <property type="protein sequence ID" value="KAH9780709.1"/>
    <property type="molecule type" value="Genomic_DNA"/>
</dbReference>
<name>A0ACB8M5J3_CITSI</name>
<accession>A0ACB8M5J3</accession>
<comment type="caution">
    <text evidence="1">The sequence shown here is derived from an EMBL/GenBank/DDBJ whole genome shotgun (WGS) entry which is preliminary data.</text>
</comment>
<organism evidence="1 2">
    <name type="scientific">Citrus sinensis</name>
    <name type="common">Sweet orange</name>
    <name type="synonym">Citrus aurantium var. sinensis</name>
    <dbReference type="NCBI Taxonomy" id="2711"/>
    <lineage>
        <taxon>Eukaryota</taxon>
        <taxon>Viridiplantae</taxon>
        <taxon>Streptophyta</taxon>
        <taxon>Embryophyta</taxon>
        <taxon>Tracheophyta</taxon>
        <taxon>Spermatophyta</taxon>
        <taxon>Magnoliopsida</taxon>
        <taxon>eudicotyledons</taxon>
        <taxon>Gunneridae</taxon>
        <taxon>Pentapetalae</taxon>
        <taxon>rosids</taxon>
        <taxon>malvids</taxon>
        <taxon>Sapindales</taxon>
        <taxon>Rutaceae</taxon>
        <taxon>Aurantioideae</taxon>
        <taxon>Citrus</taxon>
    </lineage>
</organism>
<sequence>MAFSVNAVIFLVVSDLKLTSFAFGFKTSQLRGVLDSRLVEGWRVVTLLRRPLRLISWIRPPPGVVKLTMDGCSRGNPGMAASGGILRDSRGELLGAFRSFLGYRMILYTELMAVHEGLELATHLGHSILEVESDSTTIVAWIRSDCQVSWDYTYLLRRVRSMASSNNILVCHVFREATSVADFLANWICTHKVHCQFMSPRDIPAGLHSILHLDAHAVPHIRC</sequence>
<gene>
    <name evidence="1" type="ORF">KPL71_008182</name>
</gene>
<protein>
    <submittedName>
        <fullName evidence="1">Uncharacterized protein</fullName>
    </submittedName>
</protein>
<dbReference type="Proteomes" id="UP000829398">
    <property type="component" value="Chromosome 3"/>
</dbReference>
<reference evidence="2" key="1">
    <citation type="journal article" date="2023" name="Hortic. Res.">
        <title>A chromosome-level phased genome enabling allele-level studies in sweet orange: a case study on citrus Huanglongbing tolerance.</title>
        <authorList>
            <person name="Wu B."/>
            <person name="Yu Q."/>
            <person name="Deng Z."/>
            <person name="Duan Y."/>
            <person name="Luo F."/>
            <person name="Gmitter F. Jr."/>
        </authorList>
    </citation>
    <scope>NUCLEOTIDE SEQUENCE [LARGE SCALE GENOMIC DNA]</scope>
    <source>
        <strain evidence="2">cv. Valencia</strain>
    </source>
</reference>
<keyword evidence="2" id="KW-1185">Reference proteome</keyword>
<evidence type="ECO:0000313" key="1">
    <source>
        <dbReference type="EMBL" id="KAH9780709.1"/>
    </source>
</evidence>
<proteinExistence type="predicted"/>
<evidence type="ECO:0000313" key="2">
    <source>
        <dbReference type="Proteomes" id="UP000829398"/>
    </source>
</evidence>